<reference evidence="3 4" key="1">
    <citation type="journal article" date="2018" name="Mycol. Prog.">
        <title>Coniella lustricola, a new species from submerged detritus.</title>
        <authorList>
            <person name="Raudabaugh D.B."/>
            <person name="Iturriaga T."/>
            <person name="Carver A."/>
            <person name="Mondo S."/>
            <person name="Pangilinan J."/>
            <person name="Lipzen A."/>
            <person name="He G."/>
            <person name="Amirebrahimi M."/>
            <person name="Grigoriev I.V."/>
            <person name="Miller A.N."/>
        </authorList>
    </citation>
    <scope>NUCLEOTIDE SEQUENCE [LARGE SCALE GENOMIC DNA]</scope>
    <source>
        <strain evidence="3 4">B22-T-1</strain>
    </source>
</reference>
<accession>A0A2T3AK18</accession>
<feature type="signal peptide" evidence="2">
    <location>
        <begin position="1"/>
        <end position="16"/>
    </location>
</feature>
<organism evidence="3 4">
    <name type="scientific">Coniella lustricola</name>
    <dbReference type="NCBI Taxonomy" id="2025994"/>
    <lineage>
        <taxon>Eukaryota</taxon>
        <taxon>Fungi</taxon>
        <taxon>Dikarya</taxon>
        <taxon>Ascomycota</taxon>
        <taxon>Pezizomycotina</taxon>
        <taxon>Sordariomycetes</taxon>
        <taxon>Sordariomycetidae</taxon>
        <taxon>Diaporthales</taxon>
        <taxon>Schizoparmaceae</taxon>
        <taxon>Coniella</taxon>
    </lineage>
</organism>
<dbReference type="Proteomes" id="UP000241462">
    <property type="component" value="Unassembled WGS sequence"/>
</dbReference>
<feature type="compositionally biased region" description="Low complexity" evidence="1">
    <location>
        <begin position="55"/>
        <end position="67"/>
    </location>
</feature>
<evidence type="ECO:0008006" key="5">
    <source>
        <dbReference type="Google" id="ProtNLM"/>
    </source>
</evidence>
<dbReference type="InParanoid" id="A0A2T3AK18"/>
<evidence type="ECO:0000313" key="4">
    <source>
        <dbReference type="Proteomes" id="UP000241462"/>
    </source>
</evidence>
<gene>
    <name evidence="3" type="ORF">BD289DRAFT_422961</name>
</gene>
<dbReference type="EMBL" id="KZ678380">
    <property type="protein sequence ID" value="PSS00928.1"/>
    <property type="molecule type" value="Genomic_DNA"/>
</dbReference>
<name>A0A2T3AK18_9PEZI</name>
<sequence length="104" mass="11159">MRLFLFCRAFAAVCVAHKPHGRVVVLSGASVVASVRPERRSCQHLRPRSFHRRTGTGTYSTGTGRTSVAKPKGQAATQSHCALFLLSPNVSLSTWGLVTGPSPQ</sequence>
<feature type="chain" id="PRO_5015710327" description="Secreted protein" evidence="2">
    <location>
        <begin position="17"/>
        <end position="104"/>
    </location>
</feature>
<feature type="region of interest" description="Disordered" evidence="1">
    <location>
        <begin position="50"/>
        <end position="72"/>
    </location>
</feature>
<evidence type="ECO:0000313" key="3">
    <source>
        <dbReference type="EMBL" id="PSS00928.1"/>
    </source>
</evidence>
<evidence type="ECO:0000256" key="2">
    <source>
        <dbReference type="SAM" id="SignalP"/>
    </source>
</evidence>
<dbReference type="AlphaFoldDB" id="A0A2T3AK18"/>
<evidence type="ECO:0000256" key="1">
    <source>
        <dbReference type="SAM" id="MobiDB-lite"/>
    </source>
</evidence>
<proteinExistence type="predicted"/>
<keyword evidence="4" id="KW-1185">Reference proteome</keyword>
<protein>
    <recommendedName>
        <fullName evidence="5">Secreted protein</fullName>
    </recommendedName>
</protein>
<keyword evidence="2" id="KW-0732">Signal</keyword>